<sequence length="156" mass="16558">MSTARRRTTVEEQDSRNCSPGPGTSGEPNADRAPPGGSEGTVNHERCAQCRNPIRGRQAAVPLPRAAMTFHSDCWGELHETVQRSYVASVREGGVAALLIPYQRTEMASWLPQAAIDDAVEALSEQLDQHLAADLLAGHLATAHAVGEQPVAPGTA</sequence>
<dbReference type="RefSeq" id="WP_216938577.1">
    <property type="nucleotide sequence ID" value="NZ_CP077062.1"/>
</dbReference>
<name>A0A975SWE6_9ACTN</name>
<evidence type="ECO:0000313" key="2">
    <source>
        <dbReference type="EMBL" id="QWZ07066.1"/>
    </source>
</evidence>
<feature type="region of interest" description="Disordered" evidence="1">
    <location>
        <begin position="1"/>
        <end position="43"/>
    </location>
</feature>
<organism evidence="2 3">
    <name type="scientific">Nocardioides panacis</name>
    <dbReference type="NCBI Taxonomy" id="2849501"/>
    <lineage>
        <taxon>Bacteria</taxon>
        <taxon>Bacillati</taxon>
        <taxon>Actinomycetota</taxon>
        <taxon>Actinomycetes</taxon>
        <taxon>Propionibacteriales</taxon>
        <taxon>Nocardioidaceae</taxon>
        <taxon>Nocardioides</taxon>
    </lineage>
</organism>
<dbReference type="KEGG" id="nps:KRR39_16365"/>
<evidence type="ECO:0000256" key="1">
    <source>
        <dbReference type="SAM" id="MobiDB-lite"/>
    </source>
</evidence>
<reference evidence="2" key="1">
    <citation type="submission" date="2021-06" db="EMBL/GenBank/DDBJ databases">
        <title>Complete genome sequence of Nocardioides sp. G188.</title>
        <authorList>
            <person name="Im W.-T."/>
        </authorList>
    </citation>
    <scope>NUCLEOTIDE SEQUENCE</scope>
    <source>
        <strain evidence="2">G188</strain>
    </source>
</reference>
<proteinExistence type="predicted"/>
<gene>
    <name evidence="2" type="ORF">KRR39_16365</name>
</gene>
<dbReference type="AlphaFoldDB" id="A0A975SWE6"/>
<evidence type="ECO:0000313" key="3">
    <source>
        <dbReference type="Proteomes" id="UP000683575"/>
    </source>
</evidence>
<dbReference type="EMBL" id="CP077062">
    <property type="protein sequence ID" value="QWZ07066.1"/>
    <property type="molecule type" value="Genomic_DNA"/>
</dbReference>
<keyword evidence="3" id="KW-1185">Reference proteome</keyword>
<protein>
    <submittedName>
        <fullName evidence="2">Uncharacterized protein</fullName>
    </submittedName>
</protein>
<dbReference type="Proteomes" id="UP000683575">
    <property type="component" value="Chromosome"/>
</dbReference>
<accession>A0A975SWE6</accession>